<dbReference type="SUPFAM" id="SSF48403">
    <property type="entry name" value="Ankyrin repeat"/>
    <property type="match status" value="1"/>
</dbReference>
<comment type="subcellular location">
    <subcellularLocation>
        <location evidence="1">Nucleus</location>
    </subcellularLocation>
</comment>
<dbReference type="GO" id="GO:0003712">
    <property type="term" value="F:transcription coregulator activity"/>
    <property type="evidence" value="ECO:0007669"/>
    <property type="project" value="TreeGrafter"/>
</dbReference>
<feature type="repeat" description="ANK" evidence="4">
    <location>
        <begin position="360"/>
        <end position="392"/>
    </location>
</feature>
<dbReference type="InterPro" id="IPR002110">
    <property type="entry name" value="Ankyrin_rpt"/>
</dbReference>
<dbReference type="GO" id="GO:0005634">
    <property type="term" value="C:nucleus"/>
    <property type="evidence" value="ECO:0007669"/>
    <property type="project" value="UniProtKB-SubCell"/>
</dbReference>
<evidence type="ECO:0000313" key="7">
    <source>
        <dbReference type="Proteomes" id="UP001457282"/>
    </source>
</evidence>
<feature type="domain" description="CG-1" evidence="5">
    <location>
        <begin position="29"/>
        <end position="158"/>
    </location>
</feature>
<organism evidence="6 7">
    <name type="scientific">Rubus argutus</name>
    <name type="common">Southern blackberry</name>
    <dbReference type="NCBI Taxonomy" id="59490"/>
    <lineage>
        <taxon>Eukaryota</taxon>
        <taxon>Viridiplantae</taxon>
        <taxon>Streptophyta</taxon>
        <taxon>Embryophyta</taxon>
        <taxon>Tracheophyta</taxon>
        <taxon>Spermatophyta</taxon>
        <taxon>Magnoliopsida</taxon>
        <taxon>eudicotyledons</taxon>
        <taxon>Gunneridae</taxon>
        <taxon>Pentapetalae</taxon>
        <taxon>rosids</taxon>
        <taxon>fabids</taxon>
        <taxon>Rosales</taxon>
        <taxon>Rosaceae</taxon>
        <taxon>Rosoideae</taxon>
        <taxon>Rosoideae incertae sedis</taxon>
        <taxon>Rubus</taxon>
    </lineage>
</organism>
<dbReference type="GO" id="GO:0006357">
    <property type="term" value="P:regulation of transcription by RNA polymerase II"/>
    <property type="evidence" value="ECO:0007669"/>
    <property type="project" value="TreeGrafter"/>
</dbReference>
<dbReference type="PROSITE" id="PS50297">
    <property type="entry name" value="ANK_REP_REGION"/>
    <property type="match status" value="1"/>
</dbReference>
<comment type="caution">
    <text evidence="6">The sequence shown here is derived from an EMBL/GenBank/DDBJ whole genome shotgun (WGS) entry which is preliminary data.</text>
</comment>
<sequence length="442" mass="50603">MGQRRSRQMSSVTFRLTFLNFANIQKKVMQQMVSAANHRWLRPAEICEILQNHKMFLICPEPEHMPPSGLFFLFNRKVVRHFRRDGHNWKKRKDGKTVVEGNEKLKVGGANVLHCYYTRGEENENFHRRSYRMLEKVSSDLSHIVLVHYLEVKRTKEYRNTVESENEVDNSSVPLQVHLDSYTPGPSLSHDLLFSIDDFAPDWAYEDSEIKVLITGRFLEGQHAENCKWSFETLNLRFEKLLSSSSTSPNCDPTSIAKKSKLSVKISSLLKFDNDEWDKVQQCLSDDNFSWGRVNEQSLQPLKEKLYAWLLQKQAAGGKGPSVLDEGGQGVLHLGAALGYDWALLPMKIAGVSVDFQDVNGWTALHWAAFCGRKRTVAVLIILGADPRAWTYSTIKNPTSKTPADLAFEEGHFETTSYLVHRYEQDNYVPQLLRSSSSLMKQ</sequence>
<accession>A0AAW1YLL4</accession>
<evidence type="ECO:0000256" key="3">
    <source>
        <dbReference type="ARBA" id="ARBA00023242"/>
    </source>
</evidence>
<keyword evidence="3" id="KW-0539">Nucleus</keyword>
<keyword evidence="2" id="KW-0804">Transcription</keyword>
<dbReference type="PANTHER" id="PTHR23335">
    <property type="entry name" value="CALMODULIN-BINDING TRANSCRIPTION ACTIVATOR CAMTA"/>
    <property type="match status" value="1"/>
</dbReference>
<dbReference type="Proteomes" id="UP001457282">
    <property type="component" value="Unassembled WGS sequence"/>
</dbReference>
<evidence type="ECO:0000259" key="5">
    <source>
        <dbReference type="PROSITE" id="PS51437"/>
    </source>
</evidence>
<dbReference type="PROSITE" id="PS50088">
    <property type="entry name" value="ANK_REPEAT"/>
    <property type="match status" value="1"/>
</dbReference>
<dbReference type="Gene3D" id="1.25.40.20">
    <property type="entry name" value="Ankyrin repeat-containing domain"/>
    <property type="match status" value="1"/>
</dbReference>
<dbReference type="SMART" id="SM00248">
    <property type="entry name" value="ANK"/>
    <property type="match status" value="2"/>
</dbReference>
<dbReference type="SMART" id="SM01076">
    <property type="entry name" value="CG-1"/>
    <property type="match status" value="1"/>
</dbReference>
<dbReference type="Pfam" id="PF12796">
    <property type="entry name" value="Ank_2"/>
    <property type="match status" value="1"/>
</dbReference>
<dbReference type="InterPro" id="IPR005559">
    <property type="entry name" value="CG-1_dom"/>
</dbReference>
<evidence type="ECO:0000256" key="1">
    <source>
        <dbReference type="ARBA" id="ARBA00004123"/>
    </source>
</evidence>
<dbReference type="GO" id="GO:0003690">
    <property type="term" value="F:double-stranded DNA binding"/>
    <property type="evidence" value="ECO:0007669"/>
    <property type="project" value="TreeGrafter"/>
</dbReference>
<protein>
    <recommendedName>
        <fullName evidence="5">CG-1 domain-containing protein</fullName>
    </recommendedName>
</protein>
<name>A0AAW1YLL4_RUBAR</name>
<gene>
    <name evidence="6" type="ORF">M0R45_005097</name>
</gene>
<keyword evidence="7" id="KW-1185">Reference proteome</keyword>
<dbReference type="InterPro" id="IPR036770">
    <property type="entry name" value="Ankyrin_rpt-contain_sf"/>
</dbReference>
<evidence type="ECO:0000256" key="4">
    <source>
        <dbReference type="PROSITE-ProRule" id="PRU00023"/>
    </source>
</evidence>
<proteinExistence type="predicted"/>
<keyword evidence="4" id="KW-0040">ANK repeat</keyword>
<evidence type="ECO:0000256" key="2">
    <source>
        <dbReference type="ARBA" id="ARBA00023163"/>
    </source>
</evidence>
<dbReference type="EMBL" id="JBEDUW010000001">
    <property type="protein sequence ID" value="KAK9949580.1"/>
    <property type="molecule type" value="Genomic_DNA"/>
</dbReference>
<reference evidence="6 7" key="1">
    <citation type="journal article" date="2023" name="G3 (Bethesda)">
        <title>A chromosome-length genome assembly and annotation of blackberry (Rubus argutus, cv. 'Hillquist').</title>
        <authorList>
            <person name="Bruna T."/>
            <person name="Aryal R."/>
            <person name="Dudchenko O."/>
            <person name="Sargent D.J."/>
            <person name="Mead D."/>
            <person name="Buti M."/>
            <person name="Cavallini A."/>
            <person name="Hytonen T."/>
            <person name="Andres J."/>
            <person name="Pham M."/>
            <person name="Weisz D."/>
            <person name="Mascagni F."/>
            <person name="Usai G."/>
            <person name="Natali L."/>
            <person name="Bassil N."/>
            <person name="Fernandez G.E."/>
            <person name="Lomsadze A."/>
            <person name="Armour M."/>
            <person name="Olukolu B."/>
            <person name="Poorten T."/>
            <person name="Britton C."/>
            <person name="Davik J."/>
            <person name="Ashrafi H."/>
            <person name="Aiden E.L."/>
            <person name="Borodovsky M."/>
            <person name="Worthington M."/>
        </authorList>
    </citation>
    <scope>NUCLEOTIDE SEQUENCE [LARGE SCALE GENOMIC DNA]</scope>
    <source>
        <strain evidence="6">PI 553951</strain>
    </source>
</reference>
<dbReference type="AlphaFoldDB" id="A0AAW1YLL4"/>
<dbReference type="Pfam" id="PF03859">
    <property type="entry name" value="CG-1"/>
    <property type="match status" value="1"/>
</dbReference>
<evidence type="ECO:0000313" key="6">
    <source>
        <dbReference type="EMBL" id="KAK9949580.1"/>
    </source>
</evidence>
<dbReference type="PANTHER" id="PTHR23335:SF30">
    <property type="entry name" value="CALMODULIN-BINDING TRANSCRIPTION ACTIVATOR 3"/>
    <property type="match status" value="1"/>
</dbReference>
<dbReference type="PROSITE" id="PS51437">
    <property type="entry name" value="CG_1"/>
    <property type="match status" value="1"/>
</dbReference>